<protein>
    <submittedName>
        <fullName evidence="1">Uncharacterized protein</fullName>
    </submittedName>
</protein>
<feature type="non-terminal residue" evidence="1">
    <location>
        <position position="1"/>
    </location>
</feature>
<gene>
    <name evidence="1" type="ORF">S01H1_42001</name>
</gene>
<proteinExistence type="predicted"/>
<sequence length="266" mass="29846">FSSEDTIFTDSIPYDSVSHARRYRKQTAPPLMSKIFSYENRLFGLQNSGLYYSANVYADTLQSWGAMALTAINPDDGDMGTTAWPARGVIRYMKSYSNVNVYQDANLNWNKTEISGYFGCVAGRSHAAGLGGHYYLSTEGVLREVEGMALERTQQVSLLSKTLNNFDQYSVIDLSQGEGFYFDRKYLLNLGDTTYVYDERADAWSTWGFTFSSATLYGTEDEVRFLPGDSMYFIKSGSSGLYRFAGSDSDMTVPVEMVWRSGPFLA</sequence>
<organism evidence="1">
    <name type="scientific">marine sediment metagenome</name>
    <dbReference type="NCBI Taxonomy" id="412755"/>
    <lineage>
        <taxon>unclassified sequences</taxon>
        <taxon>metagenomes</taxon>
        <taxon>ecological metagenomes</taxon>
    </lineage>
</organism>
<reference evidence="1" key="1">
    <citation type="journal article" date="2014" name="Front. Microbiol.">
        <title>High frequency of phylogenetically diverse reductive dehalogenase-homologous genes in deep subseafloor sedimentary metagenomes.</title>
        <authorList>
            <person name="Kawai M."/>
            <person name="Futagami T."/>
            <person name="Toyoda A."/>
            <person name="Takaki Y."/>
            <person name="Nishi S."/>
            <person name="Hori S."/>
            <person name="Arai W."/>
            <person name="Tsubouchi T."/>
            <person name="Morono Y."/>
            <person name="Uchiyama I."/>
            <person name="Ito T."/>
            <person name="Fujiyama A."/>
            <person name="Inagaki F."/>
            <person name="Takami H."/>
        </authorList>
    </citation>
    <scope>NUCLEOTIDE SEQUENCE</scope>
    <source>
        <strain evidence="1">Expedition CK06-06</strain>
    </source>
</reference>
<comment type="caution">
    <text evidence="1">The sequence shown here is derived from an EMBL/GenBank/DDBJ whole genome shotgun (WGS) entry which is preliminary data.</text>
</comment>
<feature type="non-terminal residue" evidence="1">
    <location>
        <position position="266"/>
    </location>
</feature>
<dbReference type="EMBL" id="BARS01026661">
    <property type="protein sequence ID" value="GAG03134.1"/>
    <property type="molecule type" value="Genomic_DNA"/>
</dbReference>
<accession>X0UBF9</accession>
<name>X0UBF9_9ZZZZ</name>
<dbReference type="AlphaFoldDB" id="X0UBF9"/>
<evidence type="ECO:0000313" key="1">
    <source>
        <dbReference type="EMBL" id="GAG03134.1"/>
    </source>
</evidence>